<keyword evidence="2" id="KW-1185">Reference proteome</keyword>
<name>A0A0D2MJ76_HYPSF</name>
<reference evidence="2" key="1">
    <citation type="submission" date="2014-04" db="EMBL/GenBank/DDBJ databases">
        <title>Evolutionary Origins and Diversification of the Mycorrhizal Mutualists.</title>
        <authorList>
            <consortium name="DOE Joint Genome Institute"/>
            <consortium name="Mycorrhizal Genomics Consortium"/>
            <person name="Kohler A."/>
            <person name="Kuo A."/>
            <person name="Nagy L.G."/>
            <person name="Floudas D."/>
            <person name="Copeland A."/>
            <person name="Barry K.W."/>
            <person name="Cichocki N."/>
            <person name="Veneault-Fourrey C."/>
            <person name="LaButti K."/>
            <person name="Lindquist E.A."/>
            <person name="Lipzen A."/>
            <person name="Lundell T."/>
            <person name="Morin E."/>
            <person name="Murat C."/>
            <person name="Riley R."/>
            <person name="Ohm R."/>
            <person name="Sun H."/>
            <person name="Tunlid A."/>
            <person name="Henrissat B."/>
            <person name="Grigoriev I.V."/>
            <person name="Hibbett D.S."/>
            <person name="Martin F."/>
        </authorList>
    </citation>
    <scope>NUCLEOTIDE SEQUENCE [LARGE SCALE GENOMIC DNA]</scope>
    <source>
        <strain evidence="2">FD-334 SS-4</strain>
    </source>
</reference>
<proteinExistence type="predicted"/>
<sequence>MLKTQNCVLWLRDASSGSCRHTIAVSVSAHQHHVNRSLFCIQDPAGGAHRVTPPSRYWLSRRGLKSTSHAHACAPRRPAKTRKCTCPRVNLVYLVGPIKFVFCRAFTYA</sequence>
<organism evidence="1 2">
    <name type="scientific">Hypholoma sublateritium (strain FD-334 SS-4)</name>
    <dbReference type="NCBI Taxonomy" id="945553"/>
    <lineage>
        <taxon>Eukaryota</taxon>
        <taxon>Fungi</taxon>
        <taxon>Dikarya</taxon>
        <taxon>Basidiomycota</taxon>
        <taxon>Agaricomycotina</taxon>
        <taxon>Agaricomycetes</taxon>
        <taxon>Agaricomycetidae</taxon>
        <taxon>Agaricales</taxon>
        <taxon>Agaricineae</taxon>
        <taxon>Strophariaceae</taxon>
        <taxon>Hypholoma</taxon>
    </lineage>
</organism>
<gene>
    <name evidence="1" type="ORF">HYPSUDRAFT_569730</name>
</gene>
<dbReference type="AlphaFoldDB" id="A0A0D2MJ76"/>
<evidence type="ECO:0000313" key="2">
    <source>
        <dbReference type="Proteomes" id="UP000054270"/>
    </source>
</evidence>
<protein>
    <submittedName>
        <fullName evidence="1">Uncharacterized protein</fullName>
    </submittedName>
</protein>
<evidence type="ECO:0000313" key="1">
    <source>
        <dbReference type="EMBL" id="KJA23698.1"/>
    </source>
</evidence>
<accession>A0A0D2MJ76</accession>
<dbReference type="EMBL" id="KN817541">
    <property type="protein sequence ID" value="KJA23698.1"/>
    <property type="molecule type" value="Genomic_DNA"/>
</dbReference>
<dbReference type="Proteomes" id="UP000054270">
    <property type="component" value="Unassembled WGS sequence"/>
</dbReference>